<dbReference type="EMBL" id="CAJJDM010000187">
    <property type="protein sequence ID" value="CAD8116728.1"/>
    <property type="molecule type" value="Genomic_DNA"/>
</dbReference>
<proteinExistence type="predicted"/>
<dbReference type="AlphaFoldDB" id="A0A8S1QL91"/>
<gene>
    <name evidence="1" type="ORF">PPRIM_AZ9-3.1.T1780011</name>
</gene>
<comment type="caution">
    <text evidence="1">The sequence shown here is derived from an EMBL/GenBank/DDBJ whole genome shotgun (WGS) entry which is preliminary data.</text>
</comment>
<evidence type="ECO:0000313" key="1">
    <source>
        <dbReference type="EMBL" id="CAD8116728.1"/>
    </source>
</evidence>
<name>A0A8S1QL91_PARPR</name>
<reference evidence="1" key="1">
    <citation type="submission" date="2021-01" db="EMBL/GenBank/DDBJ databases">
        <authorList>
            <consortium name="Genoscope - CEA"/>
            <person name="William W."/>
        </authorList>
    </citation>
    <scope>NUCLEOTIDE SEQUENCE</scope>
</reference>
<keyword evidence="2" id="KW-1185">Reference proteome</keyword>
<organism evidence="1 2">
    <name type="scientific">Paramecium primaurelia</name>
    <dbReference type="NCBI Taxonomy" id="5886"/>
    <lineage>
        <taxon>Eukaryota</taxon>
        <taxon>Sar</taxon>
        <taxon>Alveolata</taxon>
        <taxon>Ciliophora</taxon>
        <taxon>Intramacronucleata</taxon>
        <taxon>Oligohymenophorea</taxon>
        <taxon>Peniculida</taxon>
        <taxon>Parameciidae</taxon>
        <taxon>Paramecium</taxon>
    </lineage>
</organism>
<dbReference type="Proteomes" id="UP000688137">
    <property type="component" value="Unassembled WGS sequence"/>
</dbReference>
<accession>A0A8S1QL91</accession>
<protein>
    <submittedName>
        <fullName evidence="1">Uncharacterized protein</fullName>
    </submittedName>
</protein>
<evidence type="ECO:0000313" key="2">
    <source>
        <dbReference type="Proteomes" id="UP000688137"/>
    </source>
</evidence>
<sequence>MKKLSQQKFQKLNFPNNYIKIFKELQDLLEILKKFQILIYEYNQKSENLITSLVYTEKLLLNMPHSLQNFELYQKQKSSKIVPARKVITQIGNKNQRINVSKNQKSFKNQSQQKPFFLDIYRNKVKRWKINDEISLDVTDILLNDVPKQFFTIDLDWEASQPWVENMRISSLKKEIEGFKLTYLHFQNLDNLDDLDILDLVFGSGYVSLLLFTLALKRKQMLQIQFHLVDHHHHAIKFLTEIKYRIFAFKQNVQHLILFT</sequence>